<reference evidence="2" key="1">
    <citation type="journal article" date="2019" name="Int. J. Syst. Evol. Microbiol.">
        <title>The Global Catalogue of Microorganisms (GCM) 10K type strain sequencing project: providing services to taxonomists for standard genome sequencing and annotation.</title>
        <authorList>
            <consortium name="The Broad Institute Genomics Platform"/>
            <consortium name="The Broad Institute Genome Sequencing Center for Infectious Disease"/>
            <person name="Wu L."/>
            <person name="Ma J."/>
        </authorList>
    </citation>
    <scope>NUCLEOTIDE SEQUENCE [LARGE SCALE GENOMIC DNA]</scope>
    <source>
        <strain evidence="2">CGMCC 1.15297</strain>
    </source>
</reference>
<proteinExistence type="predicted"/>
<organism evidence="1 2">
    <name type="scientific">Blastomonas marina</name>
    <dbReference type="NCBI Taxonomy" id="1867408"/>
    <lineage>
        <taxon>Bacteria</taxon>
        <taxon>Pseudomonadati</taxon>
        <taxon>Pseudomonadota</taxon>
        <taxon>Alphaproteobacteria</taxon>
        <taxon>Sphingomonadales</taxon>
        <taxon>Sphingomonadaceae</taxon>
        <taxon>Blastomonas</taxon>
    </lineage>
</organism>
<dbReference type="RefSeq" id="WP_188641072.1">
    <property type="nucleotide sequence ID" value="NZ_BMID01000001.1"/>
</dbReference>
<comment type="caution">
    <text evidence="1">The sequence shown here is derived from an EMBL/GenBank/DDBJ whole genome shotgun (WGS) entry which is preliminary data.</text>
</comment>
<gene>
    <name evidence="1" type="ORF">GCM10010923_03600</name>
</gene>
<evidence type="ECO:0000313" key="1">
    <source>
        <dbReference type="EMBL" id="GFZ98669.1"/>
    </source>
</evidence>
<protein>
    <submittedName>
        <fullName evidence="1">Uncharacterized protein</fullName>
    </submittedName>
</protein>
<dbReference type="Proteomes" id="UP000603317">
    <property type="component" value="Unassembled WGS sequence"/>
</dbReference>
<sequence length="359" mass="39341">MVTRGDEVLAAFAAALAALDELRLEHYEDSAVRSIVERLGSRLERFFKTAVFPDAAASDTFDTLINRLKSLGIAKTVRGQLHSVRDLYNDAKHDPAASVRLKRAVDAISAARGGVETLIANGIGATAAPIEKVISRLLWVSAYDVYVGGVTEVYVSLPLPEDIFATHLDLVWIDGLAWDSMKAELLATGCFHYGKEHFDPEVYARFGQEQDFLNAGVWDGDYRQLIQIISKYEDRPTAGRLIPNLRRDHMSIAVHSAIALAGVDVATAATAPLGLDELRAAILKRADEVYAMPDERSWVQATAAGLAELIVQLPFAAWSQLNGPFWNLWNPKPFTAAVSPADAKKIRYVIDDASRVVIV</sequence>
<keyword evidence="2" id="KW-1185">Reference proteome</keyword>
<name>A0ABQ1F3A2_9SPHN</name>
<accession>A0ABQ1F3A2</accession>
<dbReference type="EMBL" id="BMID01000001">
    <property type="protein sequence ID" value="GFZ98669.1"/>
    <property type="molecule type" value="Genomic_DNA"/>
</dbReference>
<evidence type="ECO:0000313" key="2">
    <source>
        <dbReference type="Proteomes" id="UP000603317"/>
    </source>
</evidence>